<keyword evidence="1" id="KW-0732">Signal</keyword>
<dbReference type="Gene3D" id="1.25.40.10">
    <property type="entry name" value="Tetratricopeptide repeat domain"/>
    <property type="match status" value="1"/>
</dbReference>
<organism evidence="2 3">
    <name type="scientific">Mesoterricola sediminis</name>
    <dbReference type="NCBI Taxonomy" id="2927980"/>
    <lineage>
        <taxon>Bacteria</taxon>
        <taxon>Pseudomonadati</taxon>
        <taxon>Acidobacteriota</taxon>
        <taxon>Holophagae</taxon>
        <taxon>Holophagales</taxon>
        <taxon>Holophagaceae</taxon>
        <taxon>Mesoterricola</taxon>
    </lineage>
</organism>
<dbReference type="InterPro" id="IPR011990">
    <property type="entry name" value="TPR-like_helical_dom_sf"/>
</dbReference>
<proteinExistence type="predicted"/>
<evidence type="ECO:0000256" key="1">
    <source>
        <dbReference type="SAM" id="SignalP"/>
    </source>
</evidence>
<dbReference type="InterPro" id="IPR013784">
    <property type="entry name" value="Carb-bd-like_fold"/>
</dbReference>
<dbReference type="AlphaFoldDB" id="A0AA48H618"/>
<dbReference type="SUPFAM" id="SSF48452">
    <property type="entry name" value="TPR-like"/>
    <property type="match status" value="1"/>
</dbReference>
<dbReference type="Pfam" id="PF13620">
    <property type="entry name" value="CarboxypepD_reg"/>
    <property type="match status" value="1"/>
</dbReference>
<gene>
    <name evidence="2" type="ORF">METESE_15910</name>
</gene>
<evidence type="ECO:0000313" key="2">
    <source>
        <dbReference type="EMBL" id="BDU76633.1"/>
    </source>
</evidence>
<dbReference type="Proteomes" id="UP001228113">
    <property type="component" value="Chromosome"/>
</dbReference>
<keyword evidence="3" id="KW-1185">Reference proteome</keyword>
<protein>
    <recommendedName>
        <fullName evidence="4">Tetratricopeptide repeat protein</fullName>
    </recommendedName>
</protein>
<dbReference type="Gene3D" id="2.60.40.1120">
    <property type="entry name" value="Carboxypeptidase-like, regulatory domain"/>
    <property type="match status" value="1"/>
</dbReference>
<name>A0AA48H618_9BACT</name>
<dbReference type="Pfam" id="PF13432">
    <property type="entry name" value="TPR_16"/>
    <property type="match status" value="1"/>
</dbReference>
<dbReference type="EMBL" id="AP027081">
    <property type="protein sequence ID" value="BDU76633.1"/>
    <property type="molecule type" value="Genomic_DNA"/>
</dbReference>
<sequence>MRKLLTAMIIPAACVSLVAQSTGRMQGKVTGKDGKPVPGVVFTISRKEITWTKTLQVDAKGNYMQVGLEPKEFDIEITAPGYQGLKETIKIPLGDTFKKDYVLMTTKEAQELALAQSQANMSESEKKSISGSHAFNTGVEFYNRQEFAEARPHLVQAVEDLRAARKALKEGEDPKPMDNQLAVAERVCGLTLFEVGRKAPVNPEYLKQAMPMLEKAFQANPKDQRLALALAESAKGSGDEAAATKYQAILDALVGPRPELAYNDGVTAFNNGDFETAKKKVDNAIRIDPAFADSYWLKGVVEFSLNNLKAAKEAFKTYLEKAPNGKKAGEVKEFLKELK</sequence>
<dbReference type="GO" id="GO:0030246">
    <property type="term" value="F:carbohydrate binding"/>
    <property type="evidence" value="ECO:0007669"/>
    <property type="project" value="InterPro"/>
</dbReference>
<evidence type="ECO:0000313" key="3">
    <source>
        <dbReference type="Proteomes" id="UP001228113"/>
    </source>
</evidence>
<dbReference type="RefSeq" id="WP_316411473.1">
    <property type="nucleotide sequence ID" value="NZ_AP027081.1"/>
</dbReference>
<dbReference type="InterPro" id="IPR019734">
    <property type="entry name" value="TPR_rpt"/>
</dbReference>
<reference evidence="2" key="1">
    <citation type="journal article" date="2023" name="Int. J. Syst. Evol. Microbiol.">
        <title>Mesoterricola silvestris gen. nov., sp. nov., Mesoterricola sediminis sp. nov., Geothrix oryzae sp. nov., Geothrix edaphica sp. nov., Geothrix rubra sp. nov., and Geothrix limicola sp. nov., six novel members of Acidobacteriota isolated from soils.</title>
        <authorList>
            <person name="Itoh H."/>
            <person name="Sugisawa Y."/>
            <person name="Mise K."/>
            <person name="Xu Z."/>
            <person name="Kuniyasu M."/>
            <person name="Ushijima N."/>
            <person name="Kawano K."/>
            <person name="Kobayashi E."/>
            <person name="Shiratori Y."/>
            <person name="Masuda Y."/>
            <person name="Senoo K."/>
        </authorList>
    </citation>
    <scope>NUCLEOTIDE SEQUENCE</scope>
    <source>
        <strain evidence="2">W786</strain>
    </source>
</reference>
<evidence type="ECO:0008006" key="4">
    <source>
        <dbReference type="Google" id="ProtNLM"/>
    </source>
</evidence>
<feature type="chain" id="PRO_5041380211" description="Tetratricopeptide repeat protein" evidence="1">
    <location>
        <begin position="20"/>
        <end position="339"/>
    </location>
</feature>
<dbReference type="SUPFAM" id="SSF49452">
    <property type="entry name" value="Starch-binding domain-like"/>
    <property type="match status" value="1"/>
</dbReference>
<dbReference type="SMART" id="SM00028">
    <property type="entry name" value="TPR"/>
    <property type="match status" value="2"/>
</dbReference>
<accession>A0AA48H618</accession>
<feature type="signal peptide" evidence="1">
    <location>
        <begin position="1"/>
        <end position="19"/>
    </location>
</feature>
<dbReference type="KEGG" id="msea:METESE_15910"/>